<dbReference type="Gene3D" id="3.40.50.620">
    <property type="entry name" value="HUPs"/>
    <property type="match status" value="1"/>
</dbReference>
<evidence type="ECO:0000259" key="2">
    <source>
        <dbReference type="Pfam" id="PF00582"/>
    </source>
</evidence>
<dbReference type="EMBL" id="UINC01000939">
    <property type="protein sequence ID" value="SUZ64626.1"/>
    <property type="molecule type" value="Genomic_DNA"/>
</dbReference>
<dbReference type="PIRSF" id="PIRSF006276">
    <property type="entry name" value="UspA"/>
    <property type="match status" value="1"/>
</dbReference>
<accession>A0A381PCC0</accession>
<evidence type="ECO:0000256" key="1">
    <source>
        <dbReference type="ARBA" id="ARBA00008791"/>
    </source>
</evidence>
<organism evidence="3">
    <name type="scientific">marine metagenome</name>
    <dbReference type="NCBI Taxonomy" id="408172"/>
    <lineage>
        <taxon>unclassified sequences</taxon>
        <taxon>metagenomes</taxon>
        <taxon>ecological metagenomes</taxon>
    </lineage>
</organism>
<dbReference type="InterPro" id="IPR006016">
    <property type="entry name" value="UspA"/>
</dbReference>
<evidence type="ECO:0000313" key="3">
    <source>
        <dbReference type="EMBL" id="SUZ64626.1"/>
    </source>
</evidence>
<proteinExistence type="inferred from homology"/>
<dbReference type="CDD" id="cd00293">
    <property type="entry name" value="USP-like"/>
    <property type="match status" value="1"/>
</dbReference>
<name>A0A381PCC0_9ZZZZ</name>
<protein>
    <recommendedName>
        <fullName evidence="2">UspA domain-containing protein</fullName>
    </recommendedName>
</protein>
<dbReference type="PANTHER" id="PTHR46268:SF15">
    <property type="entry name" value="UNIVERSAL STRESS PROTEIN HP_0031"/>
    <property type="match status" value="1"/>
</dbReference>
<dbReference type="PRINTS" id="PR01438">
    <property type="entry name" value="UNVRSLSTRESS"/>
</dbReference>
<dbReference type="InterPro" id="IPR006015">
    <property type="entry name" value="Universal_stress_UspA"/>
</dbReference>
<dbReference type="PANTHER" id="PTHR46268">
    <property type="entry name" value="STRESS RESPONSE PROTEIN NHAX"/>
    <property type="match status" value="1"/>
</dbReference>
<sequence>MYNKILAAVDLSDDSQKVIDTALQMTGGTGKLHLVHVVEPVAAAYSMDIYAVNISEMQLEAINFAEDKLNKIGNEIGVDNKCIHTLLGAPAPEVRNLANEINADAIVIGSHGHSGWKILLGSTAIKVLHGSTCDVLTVHVGKDS</sequence>
<comment type="similarity">
    <text evidence="1">Belongs to the universal stress protein A family.</text>
</comment>
<reference evidence="3" key="1">
    <citation type="submission" date="2018-05" db="EMBL/GenBank/DDBJ databases">
        <authorList>
            <person name="Lanie J.A."/>
            <person name="Ng W.-L."/>
            <person name="Kazmierczak K.M."/>
            <person name="Andrzejewski T.M."/>
            <person name="Davidsen T.M."/>
            <person name="Wayne K.J."/>
            <person name="Tettelin H."/>
            <person name="Glass J.I."/>
            <person name="Rusch D."/>
            <person name="Podicherti R."/>
            <person name="Tsui H.-C.T."/>
            <person name="Winkler M.E."/>
        </authorList>
    </citation>
    <scope>NUCLEOTIDE SEQUENCE</scope>
</reference>
<dbReference type="InterPro" id="IPR014729">
    <property type="entry name" value="Rossmann-like_a/b/a_fold"/>
</dbReference>
<dbReference type="SUPFAM" id="SSF52402">
    <property type="entry name" value="Adenine nucleotide alpha hydrolases-like"/>
    <property type="match status" value="1"/>
</dbReference>
<dbReference type="Pfam" id="PF00582">
    <property type="entry name" value="Usp"/>
    <property type="match status" value="1"/>
</dbReference>
<feature type="domain" description="UspA" evidence="2">
    <location>
        <begin position="1"/>
        <end position="139"/>
    </location>
</feature>
<dbReference type="AlphaFoldDB" id="A0A381PCC0"/>
<gene>
    <name evidence="3" type="ORF">METZ01_LOCUS17480</name>
</gene>